<feature type="compositionally biased region" description="Low complexity" evidence="5">
    <location>
        <begin position="258"/>
        <end position="278"/>
    </location>
</feature>
<dbReference type="SUPFAM" id="SSF46689">
    <property type="entry name" value="Homeodomain-like"/>
    <property type="match status" value="1"/>
</dbReference>
<evidence type="ECO:0000256" key="1">
    <source>
        <dbReference type="ARBA" id="ARBA00023015"/>
    </source>
</evidence>
<dbReference type="SUPFAM" id="SSF48498">
    <property type="entry name" value="Tetracyclin repressor-like, C-terminal domain"/>
    <property type="match status" value="1"/>
</dbReference>
<evidence type="ECO:0000259" key="6">
    <source>
        <dbReference type="PROSITE" id="PS50977"/>
    </source>
</evidence>
<evidence type="ECO:0000313" key="7">
    <source>
        <dbReference type="EMBL" id="MBB5493712.1"/>
    </source>
</evidence>
<protein>
    <submittedName>
        <fullName evidence="7">AcrR family transcriptional regulator</fullName>
    </submittedName>
</protein>
<dbReference type="Pfam" id="PF00440">
    <property type="entry name" value="TetR_N"/>
    <property type="match status" value="1"/>
</dbReference>
<dbReference type="Pfam" id="PF02909">
    <property type="entry name" value="TetR_C_1"/>
    <property type="match status" value="1"/>
</dbReference>
<feature type="domain" description="HTH tetR-type" evidence="6">
    <location>
        <begin position="33"/>
        <end position="93"/>
    </location>
</feature>
<evidence type="ECO:0000256" key="4">
    <source>
        <dbReference type="PROSITE-ProRule" id="PRU00335"/>
    </source>
</evidence>
<keyword evidence="1" id="KW-0805">Transcription regulation</keyword>
<dbReference type="PANTHER" id="PTHR30055:SF151">
    <property type="entry name" value="TRANSCRIPTIONAL REGULATORY PROTEIN"/>
    <property type="match status" value="1"/>
</dbReference>
<dbReference type="GO" id="GO:0000976">
    <property type="term" value="F:transcription cis-regulatory region binding"/>
    <property type="evidence" value="ECO:0007669"/>
    <property type="project" value="TreeGrafter"/>
</dbReference>
<dbReference type="Gene3D" id="1.10.357.10">
    <property type="entry name" value="Tetracycline Repressor, domain 2"/>
    <property type="match status" value="1"/>
</dbReference>
<keyword evidence="2 4" id="KW-0238">DNA-binding</keyword>
<dbReference type="InterPro" id="IPR004111">
    <property type="entry name" value="Repressor_TetR_C"/>
</dbReference>
<keyword evidence="3" id="KW-0804">Transcription</keyword>
<dbReference type="InterPro" id="IPR036271">
    <property type="entry name" value="Tet_transcr_reg_TetR-rel_C_sf"/>
</dbReference>
<dbReference type="PROSITE" id="PS50977">
    <property type="entry name" value="HTH_TETR_2"/>
    <property type="match status" value="1"/>
</dbReference>
<comment type="caution">
    <text evidence="7">The sequence shown here is derived from an EMBL/GenBank/DDBJ whole genome shotgun (WGS) entry which is preliminary data.</text>
</comment>
<feature type="DNA-binding region" description="H-T-H motif" evidence="4">
    <location>
        <begin position="56"/>
        <end position="75"/>
    </location>
</feature>
<gene>
    <name evidence="7" type="ORF">HNR07_004849</name>
</gene>
<organism evidence="7 8">
    <name type="scientific">Nocardiopsis metallicus</name>
    <dbReference type="NCBI Taxonomy" id="179819"/>
    <lineage>
        <taxon>Bacteria</taxon>
        <taxon>Bacillati</taxon>
        <taxon>Actinomycetota</taxon>
        <taxon>Actinomycetes</taxon>
        <taxon>Streptosporangiales</taxon>
        <taxon>Nocardiopsidaceae</taxon>
        <taxon>Nocardiopsis</taxon>
    </lineage>
</organism>
<sequence>MPPQHSKSGDPARSLALLWRTQEPASRRRGRPGLSVDRIVLAATEIADAEGLAALSMRRVAEALGVGTMSLYTYVPGKGELIDLMVDAAYADLDSGDRSGGWRERLRRIANANRDLYIRHPWILQTITTRLLGPNLIAKYDHELSAVDGLGLSEVEMDSTVNLVNGYVESTARQTLGAEQVARESGMDDEQWWRTYDPLLAALIDDSQYPVASRVGSAVGAAHQAVYDPDHEFSFGLERVLDGVQVLVDARSAERPADSAAPATGPPGACGPAARPAT</sequence>
<keyword evidence="8" id="KW-1185">Reference proteome</keyword>
<dbReference type="InterPro" id="IPR050109">
    <property type="entry name" value="HTH-type_TetR-like_transc_reg"/>
</dbReference>
<proteinExistence type="predicted"/>
<evidence type="ECO:0000313" key="8">
    <source>
        <dbReference type="Proteomes" id="UP000579647"/>
    </source>
</evidence>
<dbReference type="InterPro" id="IPR001647">
    <property type="entry name" value="HTH_TetR"/>
</dbReference>
<feature type="region of interest" description="Disordered" evidence="5">
    <location>
        <begin position="253"/>
        <end position="278"/>
    </location>
</feature>
<evidence type="ECO:0000256" key="5">
    <source>
        <dbReference type="SAM" id="MobiDB-lite"/>
    </source>
</evidence>
<dbReference type="PANTHER" id="PTHR30055">
    <property type="entry name" value="HTH-TYPE TRANSCRIPTIONAL REGULATOR RUTR"/>
    <property type="match status" value="1"/>
</dbReference>
<dbReference type="Gene3D" id="1.10.10.60">
    <property type="entry name" value="Homeodomain-like"/>
    <property type="match status" value="1"/>
</dbReference>
<accession>A0A840WC26</accession>
<dbReference type="AlphaFoldDB" id="A0A840WC26"/>
<dbReference type="InterPro" id="IPR009057">
    <property type="entry name" value="Homeodomain-like_sf"/>
</dbReference>
<reference evidence="7 8" key="1">
    <citation type="submission" date="2020-08" db="EMBL/GenBank/DDBJ databases">
        <title>Sequencing the genomes of 1000 actinobacteria strains.</title>
        <authorList>
            <person name="Klenk H.-P."/>
        </authorList>
    </citation>
    <scope>NUCLEOTIDE SEQUENCE [LARGE SCALE GENOMIC DNA]</scope>
    <source>
        <strain evidence="7 8">DSM 44598</strain>
    </source>
</reference>
<evidence type="ECO:0000256" key="3">
    <source>
        <dbReference type="ARBA" id="ARBA00023163"/>
    </source>
</evidence>
<evidence type="ECO:0000256" key="2">
    <source>
        <dbReference type="ARBA" id="ARBA00023125"/>
    </source>
</evidence>
<dbReference type="GO" id="GO:0045892">
    <property type="term" value="P:negative regulation of DNA-templated transcription"/>
    <property type="evidence" value="ECO:0007669"/>
    <property type="project" value="InterPro"/>
</dbReference>
<dbReference type="Proteomes" id="UP000579647">
    <property type="component" value="Unassembled WGS sequence"/>
</dbReference>
<name>A0A840WC26_9ACTN</name>
<dbReference type="EMBL" id="JACHDO010000001">
    <property type="protein sequence ID" value="MBB5493712.1"/>
    <property type="molecule type" value="Genomic_DNA"/>
</dbReference>
<dbReference type="GO" id="GO:0003700">
    <property type="term" value="F:DNA-binding transcription factor activity"/>
    <property type="evidence" value="ECO:0007669"/>
    <property type="project" value="TreeGrafter"/>
</dbReference>
<dbReference type="RefSeq" id="WP_184366856.1">
    <property type="nucleotide sequence ID" value="NZ_BAAAKM010000062.1"/>
</dbReference>